<evidence type="ECO:0000313" key="3">
    <source>
        <dbReference type="EMBL" id="RNB91466.1"/>
    </source>
</evidence>
<evidence type="ECO:0000313" key="4">
    <source>
        <dbReference type="Proteomes" id="UP000271031"/>
    </source>
</evidence>
<dbReference type="PROSITE" id="PS51257">
    <property type="entry name" value="PROKAR_LIPOPROTEIN"/>
    <property type="match status" value="1"/>
</dbReference>
<accession>A0A3M8DTN5</accession>
<dbReference type="Pfam" id="PF13115">
    <property type="entry name" value="YtkA"/>
    <property type="match status" value="1"/>
</dbReference>
<dbReference type="OrthoDB" id="2468998at2"/>
<name>A0A3M8DTN5_9BACL</name>
<feature type="signal peptide" evidence="1">
    <location>
        <begin position="1"/>
        <end position="23"/>
    </location>
</feature>
<dbReference type="RefSeq" id="WP_122916858.1">
    <property type="nucleotide sequence ID" value="NZ_RHHQ01000005.1"/>
</dbReference>
<keyword evidence="4" id="KW-1185">Reference proteome</keyword>
<reference evidence="3 4" key="1">
    <citation type="submission" date="2018-10" db="EMBL/GenBank/DDBJ databases">
        <title>Phylogenomics of Brevibacillus.</title>
        <authorList>
            <person name="Dunlap C."/>
        </authorList>
    </citation>
    <scope>NUCLEOTIDE SEQUENCE [LARGE SCALE GENOMIC DNA]</scope>
    <source>
        <strain evidence="3 4">JCM 15716</strain>
    </source>
</reference>
<feature type="domain" description="YtkA-like" evidence="2">
    <location>
        <begin position="37"/>
        <end position="117"/>
    </location>
</feature>
<dbReference type="InterPro" id="IPR032693">
    <property type="entry name" value="YtkA-like_dom"/>
</dbReference>
<feature type="chain" id="PRO_5018132104" description="YtkA-like domain-containing protein" evidence="1">
    <location>
        <begin position="24"/>
        <end position="137"/>
    </location>
</feature>
<proteinExistence type="predicted"/>
<organism evidence="3 4">
    <name type="scientific">Brevibacillus fluminis</name>
    <dbReference type="NCBI Taxonomy" id="511487"/>
    <lineage>
        <taxon>Bacteria</taxon>
        <taxon>Bacillati</taxon>
        <taxon>Bacillota</taxon>
        <taxon>Bacilli</taxon>
        <taxon>Bacillales</taxon>
        <taxon>Paenibacillaceae</taxon>
        <taxon>Brevibacillus</taxon>
    </lineage>
</organism>
<evidence type="ECO:0000256" key="1">
    <source>
        <dbReference type="SAM" id="SignalP"/>
    </source>
</evidence>
<evidence type="ECO:0000259" key="2">
    <source>
        <dbReference type="Pfam" id="PF13115"/>
    </source>
</evidence>
<protein>
    <recommendedName>
        <fullName evidence="2">YtkA-like domain-containing protein</fullName>
    </recommendedName>
</protein>
<dbReference type="EMBL" id="RHHQ01000005">
    <property type="protein sequence ID" value="RNB91466.1"/>
    <property type="molecule type" value="Genomic_DNA"/>
</dbReference>
<dbReference type="AlphaFoldDB" id="A0A3M8DTN5"/>
<comment type="caution">
    <text evidence="3">The sequence shown here is derived from an EMBL/GenBank/DDBJ whole genome shotgun (WGS) entry which is preliminary data.</text>
</comment>
<gene>
    <name evidence="3" type="ORF">EDM56_05365</name>
</gene>
<sequence length="137" mass="15329">MRSWRRLLPVFALVLAMLAGCGAKDETQKEPIKQQASADQYTADLLITPGIVGPNTYEITITDDKQQKVETGSAKLTFAMQGMDDHGKSEQQLKAKDGKWTAEGPHLMMDGTWDVKLIWTDEKQNVHTFTYSVTVQN</sequence>
<keyword evidence="1" id="KW-0732">Signal</keyword>
<dbReference type="Proteomes" id="UP000271031">
    <property type="component" value="Unassembled WGS sequence"/>
</dbReference>